<sequence length="78" mass="8829">MMVQTNAFHRGDRVEWNTSQGRIEGRVVKRLTENCSIEDYDVKASEDDPKYLVESDKTGERAAHKPDALTMIESSDIG</sequence>
<keyword evidence="3" id="KW-1185">Reference proteome</keyword>
<evidence type="ECO:0000313" key="3">
    <source>
        <dbReference type="Proteomes" id="UP000578569"/>
    </source>
</evidence>
<name>A0A839Z2F0_9SPHN</name>
<organism evidence="2 3">
    <name type="scientific">Sphingomicrobium lutaoense</name>
    <dbReference type="NCBI Taxonomy" id="515949"/>
    <lineage>
        <taxon>Bacteria</taxon>
        <taxon>Pseudomonadati</taxon>
        <taxon>Pseudomonadota</taxon>
        <taxon>Alphaproteobacteria</taxon>
        <taxon>Sphingomonadales</taxon>
        <taxon>Sphingomonadaceae</taxon>
        <taxon>Sphingomicrobium</taxon>
    </lineage>
</organism>
<dbReference type="Gene3D" id="2.30.30.1060">
    <property type="match status" value="1"/>
</dbReference>
<protein>
    <recommendedName>
        <fullName evidence="1">Hypervirulence associated protein TUDOR domain-containing protein</fullName>
    </recommendedName>
</protein>
<dbReference type="Proteomes" id="UP000578569">
    <property type="component" value="Unassembled WGS sequence"/>
</dbReference>
<reference evidence="2 3" key="1">
    <citation type="submission" date="2020-08" db="EMBL/GenBank/DDBJ databases">
        <title>Genomic Encyclopedia of Type Strains, Phase IV (KMG-IV): sequencing the most valuable type-strain genomes for metagenomic binning, comparative biology and taxonomic classification.</title>
        <authorList>
            <person name="Goeker M."/>
        </authorList>
    </citation>
    <scope>NUCLEOTIDE SEQUENCE [LARGE SCALE GENOMIC DNA]</scope>
    <source>
        <strain evidence="2 3">DSM 24194</strain>
    </source>
</reference>
<evidence type="ECO:0000313" key="2">
    <source>
        <dbReference type="EMBL" id="MBB3763822.1"/>
    </source>
</evidence>
<dbReference type="InterPro" id="IPR021331">
    <property type="entry name" value="Hva1_TUDOR"/>
</dbReference>
<comment type="caution">
    <text evidence="2">The sequence shown here is derived from an EMBL/GenBank/DDBJ whole genome shotgun (WGS) entry which is preliminary data.</text>
</comment>
<dbReference type="Pfam" id="PF11160">
    <property type="entry name" value="Hva1_TUDOR"/>
    <property type="match status" value="1"/>
</dbReference>
<proteinExistence type="predicted"/>
<dbReference type="EMBL" id="JACICF010000001">
    <property type="protein sequence ID" value="MBB3763822.1"/>
    <property type="molecule type" value="Genomic_DNA"/>
</dbReference>
<accession>A0A839Z2F0</accession>
<gene>
    <name evidence="2" type="ORF">FHS50_000845</name>
</gene>
<evidence type="ECO:0000259" key="1">
    <source>
        <dbReference type="Pfam" id="PF11160"/>
    </source>
</evidence>
<feature type="domain" description="Hypervirulence associated protein TUDOR" evidence="1">
    <location>
        <begin position="11"/>
        <end position="69"/>
    </location>
</feature>
<dbReference type="AlphaFoldDB" id="A0A839Z2F0"/>
<dbReference type="RefSeq" id="WP_246332950.1">
    <property type="nucleotide sequence ID" value="NZ_JACICF010000001.1"/>
</dbReference>